<evidence type="ECO:0000256" key="1">
    <source>
        <dbReference type="SAM" id="MobiDB-lite"/>
    </source>
</evidence>
<dbReference type="AlphaFoldDB" id="A0A0G0TU29"/>
<reference evidence="3 4" key="1">
    <citation type="journal article" date="2015" name="Nature">
        <title>rRNA introns, odd ribosomes, and small enigmatic genomes across a large radiation of phyla.</title>
        <authorList>
            <person name="Brown C.T."/>
            <person name="Hug L.A."/>
            <person name="Thomas B.C."/>
            <person name="Sharon I."/>
            <person name="Castelle C.J."/>
            <person name="Singh A."/>
            <person name="Wilkins M.J."/>
            <person name="Williams K.H."/>
            <person name="Banfield J.F."/>
        </authorList>
    </citation>
    <scope>NUCLEOTIDE SEQUENCE [LARGE SCALE GENOMIC DNA]</scope>
</reference>
<proteinExistence type="predicted"/>
<dbReference type="Proteomes" id="UP000034292">
    <property type="component" value="Unassembled WGS sequence"/>
</dbReference>
<accession>A0A0G0TU29</accession>
<keyword evidence="2" id="KW-0472">Membrane</keyword>
<organism evidence="3 4">
    <name type="scientific">Candidatus Curtissbacteria bacterium GW2011_GWA1_40_9</name>
    <dbReference type="NCBI Taxonomy" id="1618408"/>
    <lineage>
        <taxon>Bacteria</taxon>
        <taxon>Candidatus Curtissiibacteriota</taxon>
    </lineage>
</organism>
<comment type="caution">
    <text evidence="3">The sequence shown here is derived from an EMBL/GenBank/DDBJ whole genome shotgun (WGS) entry which is preliminary data.</text>
</comment>
<name>A0A0G0TU29_9BACT</name>
<feature type="compositionally biased region" description="Low complexity" evidence="1">
    <location>
        <begin position="238"/>
        <end position="251"/>
    </location>
</feature>
<dbReference type="EMBL" id="LBZV01000001">
    <property type="protein sequence ID" value="KKR78336.1"/>
    <property type="molecule type" value="Genomic_DNA"/>
</dbReference>
<protein>
    <recommendedName>
        <fullName evidence="5">LytR/CpsA/Psr regulator C-terminal domain-containing protein</fullName>
    </recommendedName>
</protein>
<feature type="transmembrane region" description="Helical" evidence="2">
    <location>
        <begin position="207"/>
        <end position="228"/>
    </location>
</feature>
<keyword evidence="2" id="KW-1133">Transmembrane helix</keyword>
<evidence type="ECO:0000256" key="2">
    <source>
        <dbReference type="SAM" id="Phobius"/>
    </source>
</evidence>
<sequence>MFSNPKVLLISKDNIQLYQDPENPIQLDFTPDSVKHLEIINIDSFRQNLKQFFQRNNLSTNKIIIVLSDNILFEKEISSREINTQKTQTQNFVDEVPIEPEKRGTFTISQQNKELTIITNKQLYEVIIDILARQNVAVTHVVPSIFYLPKIYGPLGKQIIKKITQDNNILNKIDFLSQSEAQNSQHDGETQRDQKTAQPDNNQTAKAVIGIVLVGVSVALSLYAFGIVNNPFNKSDNTKQQPTQKNNTPTQAVDRVENTNQPVPKETLSVQIISAGTRDQTAKVNTILETLGFNNIAIGSLSITGSDKTIVNYSASVSSEIKSELQNELEKIFIEVITTDKTIDPNYDISIVIGKERL</sequence>
<keyword evidence="2" id="KW-0812">Transmembrane</keyword>
<evidence type="ECO:0008006" key="5">
    <source>
        <dbReference type="Google" id="ProtNLM"/>
    </source>
</evidence>
<feature type="compositionally biased region" description="Basic and acidic residues" evidence="1">
    <location>
        <begin position="186"/>
        <end position="195"/>
    </location>
</feature>
<gene>
    <name evidence="3" type="ORF">UU23_C0001G0100</name>
</gene>
<feature type="region of interest" description="Disordered" evidence="1">
    <location>
        <begin position="233"/>
        <end position="254"/>
    </location>
</feature>
<evidence type="ECO:0000313" key="4">
    <source>
        <dbReference type="Proteomes" id="UP000034292"/>
    </source>
</evidence>
<evidence type="ECO:0000313" key="3">
    <source>
        <dbReference type="EMBL" id="KKR78336.1"/>
    </source>
</evidence>
<dbReference type="STRING" id="1618408.UU23_C0001G0100"/>
<feature type="region of interest" description="Disordered" evidence="1">
    <location>
        <begin position="180"/>
        <end position="201"/>
    </location>
</feature>